<comment type="caution">
    <text evidence="3">The sequence shown here is derived from an EMBL/GenBank/DDBJ whole genome shotgun (WGS) entry which is preliminary data.</text>
</comment>
<feature type="domain" description="Ice-binding protein C-terminal" evidence="2">
    <location>
        <begin position="154"/>
        <end position="178"/>
    </location>
</feature>
<sequence>MKNLFKYITLICVLAASSASQAAQTYAYTITFSPKAIASGTFTGEANGDLITSLSNITASLNGVAFHNNGNLYAASWSNGTWKNGGAVASIDGKHNNFQFTDVNYPANQQYSGELASFAQYSSTTNANNVWLNGSPAQYYSNNSASWTLHAITPVPETASYAMLLVGLGLFGFMSRRRKAVLMSHC</sequence>
<protein>
    <recommendedName>
        <fullName evidence="2">Ice-binding protein C-terminal domain-containing protein</fullName>
    </recommendedName>
</protein>
<dbReference type="SUPFAM" id="SSF50952">
    <property type="entry name" value="Soluble quinoprotein glucose dehydrogenase"/>
    <property type="match status" value="1"/>
</dbReference>
<dbReference type="Proteomes" id="UP000571084">
    <property type="component" value="Unassembled WGS sequence"/>
</dbReference>
<evidence type="ECO:0000259" key="2">
    <source>
        <dbReference type="Pfam" id="PF07589"/>
    </source>
</evidence>
<dbReference type="InterPro" id="IPR013424">
    <property type="entry name" value="Ice-binding_C"/>
</dbReference>
<name>A0A840RLJ1_9BURK</name>
<gene>
    <name evidence="3" type="ORF">HNR39_000974</name>
</gene>
<keyword evidence="1" id="KW-0732">Signal</keyword>
<evidence type="ECO:0000256" key="1">
    <source>
        <dbReference type="SAM" id="SignalP"/>
    </source>
</evidence>
<dbReference type="RefSeq" id="WP_168055435.1">
    <property type="nucleotide sequence ID" value="NZ_JAAOZT010000006.1"/>
</dbReference>
<accession>A0A840RLJ1</accession>
<evidence type="ECO:0000313" key="4">
    <source>
        <dbReference type="Proteomes" id="UP000571084"/>
    </source>
</evidence>
<dbReference type="EMBL" id="JACHHQ010000002">
    <property type="protein sequence ID" value="MBB5199147.1"/>
    <property type="molecule type" value="Genomic_DNA"/>
</dbReference>
<keyword evidence="4" id="KW-1185">Reference proteome</keyword>
<organism evidence="3 4">
    <name type="scientific">Glaciimonas immobilis</name>
    <dbReference type="NCBI Taxonomy" id="728004"/>
    <lineage>
        <taxon>Bacteria</taxon>
        <taxon>Pseudomonadati</taxon>
        <taxon>Pseudomonadota</taxon>
        <taxon>Betaproteobacteria</taxon>
        <taxon>Burkholderiales</taxon>
        <taxon>Oxalobacteraceae</taxon>
        <taxon>Glaciimonas</taxon>
    </lineage>
</organism>
<dbReference type="AlphaFoldDB" id="A0A840RLJ1"/>
<feature type="chain" id="PRO_5032465317" description="Ice-binding protein C-terminal domain-containing protein" evidence="1">
    <location>
        <begin position="23"/>
        <end position="186"/>
    </location>
</feature>
<dbReference type="Pfam" id="PF07589">
    <property type="entry name" value="PEP-CTERM"/>
    <property type="match status" value="1"/>
</dbReference>
<evidence type="ECO:0000313" key="3">
    <source>
        <dbReference type="EMBL" id="MBB5199147.1"/>
    </source>
</evidence>
<dbReference type="InterPro" id="IPR011041">
    <property type="entry name" value="Quinoprot_gluc/sorb_DH_b-prop"/>
</dbReference>
<proteinExistence type="predicted"/>
<feature type="signal peptide" evidence="1">
    <location>
        <begin position="1"/>
        <end position="22"/>
    </location>
</feature>
<reference evidence="3 4" key="1">
    <citation type="submission" date="2020-08" db="EMBL/GenBank/DDBJ databases">
        <title>Genomic Encyclopedia of Type Strains, Phase IV (KMG-IV): sequencing the most valuable type-strain genomes for metagenomic binning, comparative biology and taxonomic classification.</title>
        <authorList>
            <person name="Goeker M."/>
        </authorList>
    </citation>
    <scope>NUCLEOTIDE SEQUENCE [LARGE SCALE GENOMIC DNA]</scope>
    <source>
        <strain evidence="3 4">DSM 23240</strain>
    </source>
</reference>